<evidence type="ECO:0000256" key="2">
    <source>
        <dbReference type="ARBA" id="ARBA00023125"/>
    </source>
</evidence>
<keyword evidence="2 5" id="KW-0238">DNA-binding</keyword>
<dbReference type="InterPro" id="IPR018060">
    <property type="entry name" value="HTH_AraC"/>
</dbReference>
<evidence type="ECO:0000313" key="6">
    <source>
        <dbReference type="Proteomes" id="UP000183200"/>
    </source>
</evidence>
<evidence type="ECO:0000256" key="1">
    <source>
        <dbReference type="ARBA" id="ARBA00023015"/>
    </source>
</evidence>
<sequence>MALRNVHKIRDLFRPVQPAAGVGSGPVGYGEFLPDPGLQDLIYCYWQLKSEQHLADPYPYRVVADGCIDIFFELDNPTENYLMGLSSCYTEFQLNNSFNYIGIRFLPTKFTQLYGISAAELTDLCEPMEQILPETSSFIRNNFSVGMGTAKIVKLLDHYFLNLLQHAILKNDSRIAHAMEIILQSAGVLNVEKDLDVGLSPRQLSRLFEYYTGDTVKTFSKIVRFQNYIRRQSASGVSGQDQHYLAAGYYDQAHFIREFKKLYGTTPSKAFSV</sequence>
<dbReference type="Pfam" id="PF12833">
    <property type="entry name" value="HTH_18"/>
    <property type="match status" value="1"/>
</dbReference>
<dbReference type="OrthoDB" id="662446at2"/>
<dbReference type="RefSeq" id="WP_074609814.1">
    <property type="nucleotide sequence ID" value="NZ_FNGY01000006.1"/>
</dbReference>
<organism evidence="5 6">
    <name type="scientific">Pedobacter steynii</name>
    <dbReference type="NCBI Taxonomy" id="430522"/>
    <lineage>
        <taxon>Bacteria</taxon>
        <taxon>Pseudomonadati</taxon>
        <taxon>Bacteroidota</taxon>
        <taxon>Sphingobacteriia</taxon>
        <taxon>Sphingobacteriales</taxon>
        <taxon>Sphingobacteriaceae</taxon>
        <taxon>Pedobacter</taxon>
    </lineage>
</organism>
<dbReference type="EMBL" id="FNGY01000006">
    <property type="protein sequence ID" value="SDN18674.1"/>
    <property type="molecule type" value="Genomic_DNA"/>
</dbReference>
<name>A0A1G9ZBJ4_9SPHI</name>
<proteinExistence type="predicted"/>
<dbReference type="GO" id="GO:0003700">
    <property type="term" value="F:DNA-binding transcription factor activity"/>
    <property type="evidence" value="ECO:0007669"/>
    <property type="project" value="InterPro"/>
</dbReference>
<reference evidence="6" key="1">
    <citation type="submission" date="2016-10" db="EMBL/GenBank/DDBJ databases">
        <authorList>
            <person name="Varghese N."/>
            <person name="Submissions S."/>
        </authorList>
    </citation>
    <scope>NUCLEOTIDE SEQUENCE [LARGE SCALE GENOMIC DNA]</scope>
    <source>
        <strain evidence="6">DSM 19110</strain>
    </source>
</reference>
<accession>A0A1G9ZBJ4</accession>
<dbReference type="InterPro" id="IPR050204">
    <property type="entry name" value="AraC_XylS_family_regulators"/>
</dbReference>
<dbReference type="Gene3D" id="1.10.10.60">
    <property type="entry name" value="Homeodomain-like"/>
    <property type="match status" value="1"/>
</dbReference>
<dbReference type="PANTHER" id="PTHR46796:SF13">
    <property type="entry name" value="HTH-TYPE TRANSCRIPTIONAL ACTIVATOR RHAS"/>
    <property type="match status" value="1"/>
</dbReference>
<keyword evidence="1" id="KW-0805">Transcription regulation</keyword>
<evidence type="ECO:0000256" key="3">
    <source>
        <dbReference type="ARBA" id="ARBA00023163"/>
    </source>
</evidence>
<dbReference type="Pfam" id="PF20240">
    <property type="entry name" value="DUF6597"/>
    <property type="match status" value="1"/>
</dbReference>
<keyword evidence="6" id="KW-1185">Reference proteome</keyword>
<dbReference type="PROSITE" id="PS01124">
    <property type="entry name" value="HTH_ARAC_FAMILY_2"/>
    <property type="match status" value="1"/>
</dbReference>
<gene>
    <name evidence="5" type="ORF">SAMN05421820_106415</name>
</gene>
<protein>
    <submittedName>
        <fullName evidence="5">AraC-type DNA-binding protein</fullName>
    </submittedName>
</protein>
<dbReference type="GO" id="GO:0043565">
    <property type="term" value="F:sequence-specific DNA binding"/>
    <property type="evidence" value="ECO:0007669"/>
    <property type="project" value="InterPro"/>
</dbReference>
<feature type="domain" description="HTH araC/xylS-type" evidence="4">
    <location>
        <begin position="197"/>
        <end position="273"/>
    </location>
</feature>
<evidence type="ECO:0000313" key="5">
    <source>
        <dbReference type="EMBL" id="SDN18674.1"/>
    </source>
</evidence>
<dbReference type="AlphaFoldDB" id="A0A1G9ZBJ4"/>
<evidence type="ECO:0000259" key="4">
    <source>
        <dbReference type="PROSITE" id="PS01124"/>
    </source>
</evidence>
<dbReference type="InterPro" id="IPR046532">
    <property type="entry name" value="DUF6597"/>
</dbReference>
<dbReference type="Proteomes" id="UP000183200">
    <property type="component" value="Unassembled WGS sequence"/>
</dbReference>
<dbReference type="PANTHER" id="PTHR46796">
    <property type="entry name" value="HTH-TYPE TRANSCRIPTIONAL ACTIVATOR RHAS-RELATED"/>
    <property type="match status" value="1"/>
</dbReference>
<dbReference type="SMART" id="SM00342">
    <property type="entry name" value="HTH_ARAC"/>
    <property type="match status" value="1"/>
</dbReference>
<keyword evidence="3" id="KW-0804">Transcription</keyword>